<dbReference type="GO" id="GO:0005886">
    <property type="term" value="C:plasma membrane"/>
    <property type="evidence" value="ECO:0007669"/>
    <property type="project" value="UniProtKB-SubCell"/>
</dbReference>
<reference evidence="9" key="3">
    <citation type="submission" date="2012-09" db="EMBL/GenBank/DDBJ databases">
        <authorList>
            <consortium name="VectorBase"/>
        </authorList>
    </citation>
    <scope>NUCLEOTIDE SEQUENCE</scope>
    <source>
        <strain evidence="9">Liverpool</strain>
    </source>
</reference>
<reference evidence="9" key="2">
    <citation type="journal article" date="2007" name="Science">
        <title>Genome sequence of Aedes aegypti, a major arbovirus vector.</title>
        <authorList>
            <person name="Nene V."/>
            <person name="Wortman J.R."/>
            <person name="Lawson D."/>
            <person name="Haas B."/>
            <person name="Kodira C."/>
            <person name="Tu Z.J."/>
            <person name="Loftus B."/>
            <person name="Xi Z."/>
            <person name="Megy K."/>
            <person name="Grabherr M."/>
            <person name="Ren Q."/>
            <person name="Zdobnov E.M."/>
            <person name="Lobo N.F."/>
            <person name="Campbell K.S."/>
            <person name="Brown S.E."/>
            <person name="Bonaldo M.F."/>
            <person name="Zhu J."/>
            <person name="Sinkins S.P."/>
            <person name="Hogenkamp D.G."/>
            <person name="Amedeo P."/>
            <person name="Arensburger P."/>
            <person name="Atkinson P.W."/>
            <person name="Bidwell S."/>
            <person name="Biedler J."/>
            <person name="Birney E."/>
            <person name="Bruggner R.V."/>
            <person name="Costas J."/>
            <person name="Coy M.R."/>
            <person name="Crabtree J."/>
            <person name="Crawford M."/>
            <person name="Debruyn B."/>
            <person name="Decaprio D."/>
            <person name="Eiglmeier K."/>
            <person name="Eisenstadt E."/>
            <person name="El-Dorry H."/>
            <person name="Gelbart W.M."/>
            <person name="Gomes S.L."/>
            <person name="Hammond M."/>
            <person name="Hannick L.I."/>
            <person name="Hogan J.R."/>
            <person name="Holmes M.H."/>
            <person name="Jaffe D."/>
            <person name="Johnston J.S."/>
            <person name="Kennedy R.C."/>
            <person name="Koo H."/>
            <person name="Kravitz S."/>
            <person name="Kriventseva E.V."/>
            <person name="Kulp D."/>
            <person name="Labutti K."/>
            <person name="Lee E."/>
            <person name="Li S."/>
            <person name="Lovin D.D."/>
            <person name="Mao C."/>
            <person name="Mauceli E."/>
            <person name="Menck C.F."/>
            <person name="Miller J.R."/>
            <person name="Montgomery P."/>
            <person name="Mori A."/>
            <person name="Nascimento A.L."/>
            <person name="Naveira H.F."/>
            <person name="Nusbaum C."/>
            <person name="O'leary S."/>
            <person name="Orvis J."/>
            <person name="Pertea M."/>
            <person name="Quesneville H."/>
            <person name="Reidenbach K.R."/>
            <person name="Rogers Y.H."/>
            <person name="Roth C.W."/>
            <person name="Schneider J.R."/>
            <person name="Schatz M."/>
            <person name="Shumway M."/>
            <person name="Stanke M."/>
            <person name="Stinson E.O."/>
            <person name="Tubio J.M."/>
            <person name="Vanzee J.P."/>
            <person name="Verjovski-Almeida S."/>
            <person name="Werner D."/>
            <person name="White O."/>
            <person name="Wyder S."/>
            <person name="Zeng Q."/>
            <person name="Zhao Q."/>
            <person name="Zhao Y."/>
            <person name="Hill C.A."/>
            <person name="Raikhel A.S."/>
            <person name="Soares M.B."/>
            <person name="Knudson D.L."/>
            <person name="Lee N.H."/>
            <person name="Galagan J."/>
            <person name="Salzberg S.L."/>
            <person name="Paulsen I.T."/>
            <person name="Dimopoulos G."/>
            <person name="Collins F.H."/>
            <person name="Birren B."/>
            <person name="Fraser-Liggett C.M."/>
            <person name="Severson D.W."/>
        </authorList>
    </citation>
    <scope>NUCLEOTIDE SEQUENCE [LARGE SCALE GENOMIC DNA]</scope>
    <source>
        <strain evidence="9">Liverpool</strain>
    </source>
</reference>
<dbReference type="PANTHER" id="PTHR21143:SF121">
    <property type="entry name" value="GUSTATORY AND ODORANT RECEPTOR 21A"/>
    <property type="match status" value="1"/>
</dbReference>
<feature type="non-terminal residue" evidence="9">
    <location>
        <position position="444"/>
    </location>
</feature>
<feature type="transmembrane region" description="Helical" evidence="8">
    <location>
        <begin position="344"/>
        <end position="363"/>
    </location>
</feature>
<evidence type="ECO:0000256" key="2">
    <source>
        <dbReference type="ARBA" id="ARBA00022475"/>
    </source>
</evidence>
<dbReference type="GO" id="GO:0007165">
    <property type="term" value="P:signal transduction"/>
    <property type="evidence" value="ECO:0007669"/>
    <property type="project" value="UniProtKB-KW"/>
</dbReference>
<comment type="similarity">
    <text evidence="8">Belongs to the insect chemoreceptor superfamily. Gustatory receptor (GR) family.</text>
</comment>
<dbReference type="EMBL" id="CH477393">
    <property type="protein sequence ID" value="EJY57635.1"/>
    <property type="molecule type" value="Genomic_DNA"/>
</dbReference>
<evidence type="ECO:0000256" key="1">
    <source>
        <dbReference type="ARBA" id="ARBA00004651"/>
    </source>
</evidence>
<feature type="transmembrane region" description="Helical" evidence="8">
    <location>
        <begin position="217"/>
        <end position="237"/>
    </location>
</feature>
<gene>
    <name evidence="9" type="primary">GPRgr47</name>
    <name evidence="9" type="ORF">AaeL_AAEL017408</name>
</gene>
<dbReference type="Pfam" id="PF08395">
    <property type="entry name" value="7tm_7"/>
    <property type="match status" value="1"/>
</dbReference>
<evidence type="ECO:0000256" key="4">
    <source>
        <dbReference type="ARBA" id="ARBA00022989"/>
    </source>
</evidence>
<dbReference type="PhylomeDB" id="J9HYR7"/>
<accession>J9HYR7</accession>
<evidence type="ECO:0000256" key="7">
    <source>
        <dbReference type="ARBA" id="ARBA00023224"/>
    </source>
</evidence>
<dbReference type="InterPro" id="IPR013604">
    <property type="entry name" value="7TM_chemorcpt"/>
</dbReference>
<feature type="transmembrane region" description="Helical" evidence="8">
    <location>
        <begin position="122"/>
        <end position="149"/>
    </location>
</feature>
<dbReference type="GO" id="GO:0030424">
    <property type="term" value="C:axon"/>
    <property type="evidence" value="ECO:0007669"/>
    <property type="project" value="TreeGrafter"/>
</dbReference>
<feature type="transmembrane region" description="Helical" evidence="8">
    <location>
        <begin position="309"/>
        <end position="332"/>
    </location>
</feature>
<dbReference type="Proteomes" id="UP000682892">
    <property type="component" value="Unassembled WGS sequence"/>
</dbReference>
<evidence type="ECO:0000313" key="10">
    <source>
        <dbReference type="Proteomes" id="UP000682892"/>
    </source>
</evidence>
<dbReference type="PaxDb" id="7159-AAEL017408-PA"/>
<keyword evidence="3 8" id="KW-0812">Transmembrane</keyword>
<keyword evidence="6 8" id="KW-0675">Receptor</keyword>
<comment type="function">
    <text evidence="8">Gustatory receptor which mediates acceptance or avoidance behavior, depending on its substrates.</text>
</comment>
<evidence type="ECO:0000256" key="3">
    <source>
        <dbReference type="ARBA" id="ARBA00022692"/>
    </source>
</evidence>
<keyword evidence="5 8" id="KW-0472">Membrane</keyword>
<keyword evidence="4 8" id="KW-1133">Transmembrane helix</keyword>
<dbReference type="PANTHER" id="PTHR21143">
    <property type="entry name" value="INVERTEBRATE GUSTATORY RECEPTOR"/>
    <property type="match status" value="1"/>
</dbReference>
<reference evidence="9" key="1">
    <citation type="submission" date="2005-10" db="EMBL/GenBank/DDBJ databases">
        <authorList>
            <person name="Loftus B.J."/>
            <person name="Nene V.M."/>
            <person name="Hannick L.I."/>
            <person name="Bidwell S."/>
            <person name="Haas B."/>
            <person name="Amedeo P."/>
            <person name="Orvis J."/>
            <person name="Wortman J.R."/>
            <person name="White O.R."/>
            <person name="Salzberg S."/>
            <person name="Shumway M."/>
            <person name="Koo H."/>
            <person name="Zhao Y."/>
            <person name="Holmes M."/>
            <person name="Miller J."/>
            <person name="Schatz M."/>
            <person name="Pop M."/>
            <person name="Pai G."/>
            <person name="Utterback T."/>
            <person name="Rogers Y.-H."/>
            <person name="Kravitz S."/>
            <person name="Fraser C.M."/>
        </authorList>
    </citation>
    <scope>NUCLEOTIDE SEQUENCE</scope>
    <source>
        <strain evidence="9">Liverpool</strain>
    </source>
</reference>
<dbReference type="eggNOG" id="ENOG502TD1C">
    <property type="taxonomic scope" value="Eukaryota"/>
</dbReference>
<dbReference type="AlphaFoldDB" id="J9HYR7"/>
<organism evidence="9 10">
    <name type="scientific">Aedes aegypti</name>
    <name type="common">Yellowfever mosquito</name>
    <name type="synonym">Culex aegypti</name>
    <dbReference type="NCBI Taxonomy" id="7159"/>
    <lineage>
        <taxon>Eukaryota</taxon>
        <taxon>Metazoa</taxon>
        <taxon>Ecdysozoa</taxon>
        <taxon>Arthropoda</taxon>
        <taxon>Hexapoda</taxon>
        <taxon>Insecta</taxon>
        <taxon>Pterygota</taxon>
        <taxon>Neoptera</taxon>
        <taxon>Endopterygota</taxon>
        <taxon>Diptera</taxon>
        <taxon>Nematocera</taxon>
        <taxon>Culicoidea</taxon>
        <taxon>Culicidae</taxon>
        <taxon>Culicinae</taxon>
        <taxon>Aedini</taxon>
        <taxon>Aedes</taxon>
        <taxon>Stegomyia</taxon>
    </lineage>
</organism>
<keyword evidence="7 8" id="KW-0807">Transducer</keyword>
<evidence type="ECO:0000256" key="8">
    <source>
        <dbReference type="RuleBase" id="RU363108"/>
    </source>
</evidence>
<feature type="transmembrane region" description="Helical" evidence="8">
    <location>
        <begin position="89"/>
        <end position="110"/>
    </location>
</feature>
<dbReference type="GO" id="GO:0050909">
    <property type="term" value="P:sensory perception of taste"/>
    <property type="evidence" value="ECO:0007669"/>
    <property type="project" value="InterPro"/>
</dbReference>
<comment type="subcellular location">
    <subcellularLocation>
        <location evidence="1 8">Cell membrane</location>
        <topology evidence="1 8">Multi-pass membrane protein</topology>
    </subcellularLocation>
</comment>
<feature type="transmembrane region" description="Helical" evidence="8">
    <location>
        <begin position="408"/>
        <end position="433"/>
    </location>
</feature>
<protein>
    <recommendedName>
        <fullName evidence="8">Gustatory receptor</fullName>
    </recommendedName>
</protein>
<evidence type="ECO:0000256" key="5">
    <source>
        <dbReference type="ARBA" id="ARBA00023136"/>
    </source>
</evidence>
<dbReference type="GO" id="GO:0030425">
    <property type="term" value="C:dendrite"/>
    <property type="evidence" value="ECO:0007669"/>
    <property type="project" value="TreeGrafter"/>
</dbReference>
<evidence type="ECO:0000313" key="9">
    <source>
        <dbReference type="EMBL" id="EJY57635.1"/>
    </source>
</evidence>
<dbReference type="GO" id="GO:0043025">
    <property type="term" value="C:neuronal cell body"/>
    <property type="evidence" value="ECO:0007669"/>
    <property type="project" value="TreeGrafter"/>
</dbReference>
<name>J9HYR7_AEDAE</name>
<feature type="transmembrane region" description="Helical" evidence="8">
    <location>
        <begin position="57"/>
        <end position="77"/>
    </location>
</feature>
<evidence type="ECO:0000256" key="6">
    <source>
        <dbReference type="ARBA" id="ARBA00023170"/>
    </source>
</evidence>
<proteinExistence type="inferred from homology"/>
<keyword evidence="2 8" id="KW-1003">Cell membrane</keyword>
<sequence length="444" mass="52052">MVPSKTSHKKACIHDKTYQLRLLPYSDLLNTELSIEYHSQQEPSPMKKYYTNSLPKFALNFLVLILRIFGLFPFRFNESKKRFNMSISLFIYSIVALVAYVYFIGLYYWTTLWSVLSQPTRYNVVLLFVSLVAAYCGVLVNKLTILVFASEFQRLLNDFYRLWISLHIGCDGNRDRKLLNRFLFKMIVIDQGWYWRLFIATPTCRWLVHFYNALYTAFNFSVEAIVANLIIAVAYLGGHYFRMINLKIVRLHQKWNTLERGQTYSKLNSEGKRHLCEKISIELSRLMIGHEKVNRTILKFMQLHDASMVLIQLKNFVVIIMGVFIACVTTVNDIRRNRTPSFGIYGYLAVLSVFHFIQFYYLMASASLFTKRGDKTGQIVDFMIAREHDDELDIHAFSMELLHRDNKIYSFGLFPIDFSLLYVSLGSMANYLIVSIQLQIQEFE</sequence>